<organism evidence="1 2">
    <name type="scientific">Candidatus Trichorickettsia mobilis</name>
    <dbReference type="NCBI Taxonomy" id="1346319"/>
    <lineage>
        <taxon>Bacteria</taxon>
        <taxon>Pseudomonadati</taxon>
        <taxon>Pseudomonadota</taxon>
        <taxon>Alphaproteobacteria</taxon>
        <taxon>Rickettsiales</taxon>
        <taxon>Rickettsiaceae</taxon>
        <taxon>Rickettsieae</taxon>
        <taxon>Candidatus Trichorickettsia</taxon>
    </lineage>
</organism>
<reference evidence="1 2" key="1">
    <citation type="submission" date="2022-10" db="EMBL/GenBank/DDBJ databases">
        <title>Host association and intracellularity evolved multiple times independently in the Rickettsiales.</title>
        <authorList>
            <person name="Castelli M."/>
            <person name="Nardi T."/>
            <person name="Gammuto L."/>
            <person name="Bellinzona G."/>
            <person name="Sabaneyeva E."/>
            <person name="Potekhin A."/>
            <person name="Serra V."/>
            <person name="Petroni G."/>
            <person name="Sassera D."/>
        </authorList>
    </citation>
    <scope>NUCLEOTIDE SEQUENCE [LARGE SCALE GENOMIC DNA]</scope>
    <source>
        <strain evidence="1 2">Kr 154-4</strain>
    </source>
</reference>
<dbReference type="Proteomes" id="UP001326613">
    <property type="component" value="Chromosome"/>
</dbReference>
<gene>
    <name evidence="1" type="ORF">Trichorick_00392</name>
</gene>
<accession>A0ABZ0UR46</accession>
<keyword evidence="2" id="KW-1185">Reference proteome</keyword>
<name>A0ABZ0UR46_9RICK</name>
<dbReference type="EMBL" id="CP112932">
    <property type="protein sequence ID" value="WPY00514.1"/>
    <property type="molecule type" value="Genomic_DNA"/>
</dbReference>
<evidence type="ECO:0000313" key="1">
    <source>
        <dbReference type="EMBL" id="WPY00514.1"/>
    </source>
</evidence>
<protein>
    <recommendedName>
        <fullName evidence="3">Phosphodiester glycosidase domain-containing protein</fullName>
    </recommendedName>
</protein>
<dbReference type="RefSeq" id="WP_323738572.1">
    <property type="nucleotide sequence ID" value="NZ_CP112932.1"/>
</dbReference>
<proteinExistence type="predicted"/>
<sequence length="364" mass="41562">MKQIYFPELNQLHSNITIVQLQQKPSNKEEESAVQLDLSVLAQEKLESLKNAQLELTGDDYTKVVNDFIQEHNGMHPNSASENIIFKKNNNKYNWKFEYAGVPFDSEKGIIKLVENNNNKVMKYQYLCDEVTYCQFTLEAINDNQNFIELPKEEKANEVAIEQPLAIVKKGNIAYFKQQFGMYPPPVQQRFKNDKLVICTLGPININSEIDFPGNDHNKKETSATTIINYLLYKNDDITNLINQENLLWVMDKNGKLYTSTTENGMHHSYFLKTEGYGKPVACGGHMSIKNGKVTMLNDGSGHYTPNSDQLLLAAHFLYKQGVLDENVIVNVGSWDKNNRRSYNLADIAQINTQDILGKYSELV</sequence>
<evidence type="ECO:0000313" key="2">
    <source>
        <dbReference type="Proteomes" id="UP001326613"/>
    </source>
</evidence>
<evidence type="ECO:0008006" key="3">
    <source>
        <dbReference type="Google" id="ProtNLM"/>
    </source>
</evidence>